<organism evidence="2 3">
    <name type="scientific">Pseudomonas cremoricolorata</name>
    <dbReference type="NCBI Taxonomy" id="157783"/>
    <lineage>
        <taxon>Bacteria</taxon>
        <taxon>Pseudomonadati</taxon>
        <taxon>Pseudomonadota</taxon>
        <taxon>Gammaproteobacteria</taxon>
        <taxon>Pseudomonadales</taxon>
        <taxon>Pseudomonadaceae</taxon>
        <taxon>Pseudomonas</taxon>
    </lineage>
</organism>
<proteinExistence type="predicted"/>
<name>A0A089WGQ6_9PSED</name>
<accession>A0A089WGQ6</accession>
<dbReference type="RefSeq" id="WP_038410574.1">
    <property type="nucleotide sequence ID" value="NZ_CP009455.1"/>
</dbReference>
<dbReference type="Proteomes" id="UP000029493">
    <property type="component" value="Chromosome"/>
</dbReference>
<keyword evidence="1" id="KW-0732">Signal</keyword>
<dbReference type="GO" id="GO:0016301">
    <property type="term" value="F:kinase activity"/>
    <property type="evidence" value="ECO:0007669"/>
    <property type="project" value="UniProtKB-KW"/>
</dbReference>
<evidence type="ECO:0000313" key="2">
    <source>
        <dbReference type="EMBL" id="AIR87766.1"/>
    </source>
</evidence>
<evidence type="ECO:0000256" key="1">
    <source>
        <dbReference type="SAM" id="SignalP"/>
    </source>
</evidence>
<evidence type="ECO:0000313" key="3">
    <source>
        <dbReference type="Proteomes" id="UP000029493"/>
    </source>
</evidence>
<feature type="signal peptide" evidence="1">
    <location>
        <begin position="1"/>
        <end position="18"/>
    </location>
</feature>
<keyword evidence="3" id="KW-1185">Reference proteome</keyword>
<gene>
    <name evidence="2" type="ORF">LK03_00290</name>
</gene>
<dbReference type="STRING" id="157783.LK03_00290"/>
<keyword evidence="2" id="KW-0808">Transferase</keyword>
<keyword evidence="2" id="KW-0418">Kinase</keyword>
<dbReference type="OrthoDB" id="6920230at2"/>
<protein>
    <submittedName>
        <fullName evidence="2">3-phosphoglycerate kinase</fullName>
    </submittedName>
</protein>
<dbReference type="AlphaFoldDB" id="A0A089WGQ6"/>
<sequence>MKSYCLMLLCSLPMLAQAYPIEVEKNLDGVKVDFTAYDPAPDLGAVTLNNYGEQSAACKVTLRNGPEAPRVRRVNLAPGERASVTARFNREVLKLRISVACTHQ</sequence>
<dbReference type="EMBL" id="CP009455">
    <property type="protein sequence ID" value="AIR87766.1"/>
    <property type="molecule type" value="Genomic_DNA"/>
</dbReference>
<reference evidence="2 3" key="1">
    <citation type="submission" date="2014-09" db="EMBL/GenBank/DDBJ databases">
        <authorList>
            <person name="Chan K.-G."/>
        </authorList>
    </citation>
    <scope>NUCLEOTIDE SEQUENCE [LARGE SCALE GENOMIC DNA]</scope>
    <source>
        <strain evidence="2 3">ND07</strain>
    </source>
</reference>
<dbReference type="KEGG" id="psw:LK03_00290"/>
<feature type="chain" id="PRO_5001850947" evidence="1">
    <location>
        <begin position="19"/>
        <end position="104"/>
    </location>
</feature>